<keyword evidence="2" id="KW-1185">Reference proteome</keyword>
<reference evidence="1" key="1">
    <citation type="submission" date="2021-06" db="EMBL/GenBank/DDBJ databases">
        <authorList>
            <person name="Kallberg Y."/>
            <person name="Tangrot J."/>
            <person name="Rosling A."/>
        </authorList>
    </citation>
    <scope>NUCLEOTIDE SEQUENCE</scope>
    <source>
        <strain evidence="1">FL966</strain>
    </source>
</reference>
<comment type="caution">
    <text evidence="1">The sequence shown here is derived from an EMBL/GenBank/DDBJ whole genome shotgun (WGS) entry which is preliminary data.</text>
</comment>
<proteinExistence type="predicted"/>
<feature type="non-terminal residue" evidence="1">
    <location>
        <position position="301"/>
    </location>
</feature>
<dbReference type="AlphaFoldDB" id="A0A9N9E2S6"/>
<dbReference type="EMBL" id="CAJVQA010007828">
    <property type="protein sequence ID" value="CAG8662532.1"/>
    <property type="molecule type" value="Genomic_DNA"/>
</dbReference>
<evidence type="ECO:0000313" key="2">
    <source>
        <dbReference type="Proteomes" id="UP000789759"/>
    </source>
</evidence>
<sequence length="301" mass="36230">FISPDEGERLPLFFDDDNLEIRDPYDLQHVNNKTISYLCYELLYEEILTKSNVQKAEIKSLIDEKIFYVLDRFLWDQKISKKQWIKYLRKKLNDYNKLKALPTKFQIDVFCQKFRTNDVESCVGSYVGSLVMWKVSTERVIQAFWKNFYSNTWEFIDSIEPNDQFKLSSKDSEFMFNFYILAADEYIEKIQKYEKRLLPAPNFDFIIINCEQLHVKGRYFFKELLDDYIEDSVLIKLYGQELLKFTTIQNNNWDGTIEKPFIPNTLLKIIDKDEAKDKDNLFQKLRKIEEKVQELTDNEMR</sequence>
<organism evidence="1 2">
    <name type="scientific">Cetraspora pellucida</name>
    <dbReference type="NCBI Taxonomy" id="1433469"/>
    <lineage>
        <taxon>Eukaryota</taxon>
        <taxon>Fungi</taxon>
        <taxon>Fungi incertae sedis</taxon>
        <taxon>Mucoromycota</taxon>
        <taxon>Glomeromycotina</taxon>
        <taxon>Glomeromycetes</taxon>
        <taxon>Diversisporales</taxon>
        <taxon>Gigasporaceae</taxon>
        <taxon>Cetraspora</taxon>
    </lineage>
</organism>
<protein>
    <submittedName>
        <fullName evidence="1">21730_t:CDS:1</fullName>
    </submittedName>
</protein>
<evidence type="ECO:0000313" key="1">
    <source>
        <dbReference type="EMBL" id="CAG8662532.1"/>
    </source>
</evidence>
<name>A0A9N9E2S6_9GLOM</name>
<gene>
    <name evidence="1" type="ORF">CPELLU_LOCUS9871</name>
</gene>
<dbReference type="OrthoDB" id="2489861at2759"/>
<dbReference type="Proteomes" id="UP000789759">
    <property type="component" value="Unassembled WGS sequence"/>
</dbReference>
<accession>A0A9N9E2S6</accession>